<feature type="transmembrane region" description="Helical" evidence="9">
    <location>
        <begin position="350"/>
        <end position="375"/>
    </location>
</feature>
<evidence type="ECO:0000256" key="2">
    <source>
        <dbReference type="ARBA" id="ARBA00022448"/>
    </source>
</evidence>
<dbReference type="GO" id="GO:0015366">
    <property type="term" value="F:malate:proton symporter activity"/>
    <property type="evidence" value="ECO:0007669"/>
    <property type="project" value="TreeGrafter"/>
</dbReference>
<evidence type="ECO:0000313" key="11">
    <source>
        <dbReference type="Proteomes" id="UP000321776"/>
    </source>
</evidence>
<dbReference type="SUPFAM" id="SSF118215">
    <property type="entry name" value="Proton glutamate symport protein"/>
    <property type="match status" value="1"/>
</dbReference>
<feature type="transmembrane region" description="Helical" evidence="9">
    <location>
        <begin position="12"/>
        <end position="31"/>
    </location>
</feature>
<feature type="transmembrane region" description="Helical" evidence="9">
    <location>
        <begin position="381"/>
        <end position="401"/>
    </location>
</feature>
<protein>
    <submittedName>
        <fullName evidence="10">C4-dicarboxylate transporter DctA</fullName>
    </submittedName>
</protein>
<keyword evidence="2" id="KW-0813">Transport</keyword>
<evidence type="ECO:0000256" key="3">
    <source>
        <dbReference type="ARBA" id="ARBA00022475"/>
    </source>
</evidence>
<dbReference type="InterPro" id="IPR018107">
    <property type="entry name" value="Na-dicarboxylate_symporter_CS"/>
</dbReference>
<dbReference type="NCBIfam" id="NF002461">
    <property type="entry name" value="PRK01663.1"/>
    <property type="match status" value="1"/>
</dbReference>
<keyword evidence="6 9" id="KW-1133">Transmembrane helix</keyword>
<evidence type="ECO:0000256" key="9">
    <source>
        <dbReference type="SAM" id="Phobius"/>
    </source>
</evidence>
<dbReference type="GO" id="GO:0015138">
    <property type="term" value="F:fumarate transmembrane transporter activity"/>
    <property type="evidence" value="ECO:0007669"/>
    <property type="project" value="TreeGrafter"/>
</dbReference>
<dbReference type="InterPro" id="IPR001991">
    <property type="entry name" value="Na-dicarboxylate_symporter"/>
</dbReference>
<dbReference type="GO" id="GO:0005886">
    <property type="term" value="C:plasma membrane"/>
    <property type="evidence" value="ECO:0007669"/>
    <property type="project" value="UniProtKB-SubCell"/>
</dbReference>
<dbReference type="PROSITE" id="PS00714">
    <property type="entry name" value="NA_DICARBOXYL_SYMP_2"/>
    <property type="match status" value="1"/>
</dbReference>
<dbReference type="EMBL" id="VOQS01000001">
    <property type="protein sequence ID" value="TXC88607.1"/>
    <property type="molecule type" value="Genomic_DNA"/>
</dbReference>
<dbReference type="GO" id="GO:0070778">
    <property type="term" value="P:L-aspartate transmembrane transport"/>
    <property type="evidence" value="ECO:0007669"/>
    <property type="project" value="TreeGrafter"/>
</dbReference>
<dbReference type="RefSeq" id="WP_147234420.1">
    <property type="nucleotide sequence ID" value="NZ_JAZHGB010000001.1"/>
</dbReference>
<evidence type="ECO:0000256" key="1">
    <source>
        <dbReference type="ARBA" id="ARBA00004651"/>
    </source>
</evidence>
<keyword evidence="3" id="KW-1003">Cell membrane</keyword>
<evidence type="ECO:0000256" key="6">
    <source>
        <dbReference type="ARBA" id="ARBA00022989"/>
    </source>
</evidence>
<dbReference type="GO" id="GO:0015141">
    <property type="term" value="F:succinate transmembrane transporter activity"/>
    <property type="evidence" value="ECO:0007669"/>
    <property type="project" value="TreeGrafter"/>
</dbReference>
<feature type="transmembrane region" description="Helical" evidence="9">
    <location>
        <begin position="219"/>
        <end position="240"/>
    </location>
</feature>
<sequence length="442" mass="46985">MLKFFNSLFGRVVIALVAGIVIGALFPHFAQSLRPLGDGFLKLIKMVIGPIVFCVVVSGMAHAGDLKKVGRVGLKAVVYFEIMTTIALVIGAVLAYVTRPGVGMNIDLHSLDPASLSSYTEHAKSLKDTAGFLLKIIPETAFDAFAKGDILQILVFSVLVGSALSLLGPRVQRVNGLIDELAQVFFRVMSFIIKLAPLGVLGAIAFTTGTYGVASLKQLGMLVVVFYASCIVFVAVVLGVVMRLAGFSVFKLIRYLREELSIVLGTASSDAVLPQIMRKLEWMGVKDSTVGLVIPTGYSFNLDGFSIYLTLAVIFIAQATNTPLSMHDLIVVVLVSLITSKGAHGIPGSAIVILAATLSAIPAIPVLGLVLILPVDWFVGIARALTNLIGNCVATVVVAVWENDIDKARARRVLNLDSDFRFVPASTDLDGETGHANPAHAV</sequence>
<dbReference type="Proteomes" id="UP000321776">
    <property type="component" value="Unassembled WGS sequence"/>
</dbReference>
<dbReference type="PRINTS" id="PR00173">
    <property type="entry name" value="EDTRNSPORT"/>
</dbReference>
<feature type="transmembrane region" description="Helical" evidence="9">
    <location>
        <begin position="305"/>
        <end position="338"/>
    </location>
</feature>
<feature type="transmembrane region" description="Helical" evidence="9">
    <location>
        <begin position="76"/>
        <end position="97"/>
    </location>
</feature>
<evidence type="ECO:0000256" key="5">
    <source>
        <dbReference type="ARBA" id="ARBA00022847"/>
    </source>
</evidence>
<comment type="caution">
    <text evidence="10">The sequence shown here is derived from an EMBL/GenBank/DDBJ whole genome shotgun (WGS) entry which is preliminary data.</text>
</comment>
<dbReference type="PANTHER" id="PTHR42865:SF1">
    <property type="entry name" value="AEROBIC C4-DICARBOXYLATE TRANSPORT PROTEIN"/>
    <property type="match status" value="1"/>
</dbReference>
<proteinExistence type="predicted"/>
<organism evidence="10 11">
    <name type="scientific">Paraburkholderia azotifigens</name>
    <dbReference type="NCBI Taxonomy" id="2057004"/>
    <lineage>
        <taxon>Bacteria</taxon>
        <taxon>Pseudomonadati</taxon>
        <taxon>Pseudomonadota</taxon>
        <taxon>Betaproteobacteria</taxon>
        <taxon>Burkholderiales</taxon>
        <taxon>Burkholderiaceae</taxon>
        <taxon>Paraburkholderia</taxon>
    </lineage>
</organism>
<feature type="transmembrane region" description="Helical" evidence="9">
    <location>
        <begin position="43"/>
        <end position="64"/>
    </location>
</feature>
<dbReference type="NCBIfam" id="NF009587">
    <property type="entry name" value="PRK13027.1"/>
    <property type="match status" value="1"/>
</dbReference>
<accession>A0A5C6VTV5</accession>
<dbReference type="Pfam" id="PF00375">
    <property type="entry name" value="SDF"/>
    <property type="match status" value="1"/>
</dbReference>
<reference evidence="10 11" key="1">
    <citation type="journal article" date="2018" name="Int. J. Syst. Evol. Microbiol.">
        <title>Paraburkholderia azotifigens sp. nov., a nitrogen-fixing bacterium isolated from paddy soil.</title>
        <authorList>
            <person name="Choi G.M."/>
            <person name="Im W.T."/>
        </authorList>
    </citation>
    <scope>NUCLEOTIDE SEQUENCE [LARGE SCALE GENOMIC DNA]</scope>
    <source>
        <strain evidence="10 11">NF 2-5-3</strain>
    </source>
</reference>
<keyword evidence="4 9" id="KW-0812">Transmembrane</keyword>
<dbReference type="Gene3D" id="1.10.3860.10">
    <property type="entry name" value="Sodium:dicarboxylate symporter"/>
    <property type="match status" value="1"/>
</dbReference>
<evidence type="ECO:0000256" key="4">
    <source>
        <dbReference type="ARBA" id="ARBA00022692"/>
    </source>
</evidence>
<dbReference type="PROSITE" id="PS00713">
    <property type="entry name" value="NA_DICARBOXYL_SYMP_1"/>
    <property type="match status" value="1"/>
</dbReference>
<gene>
    <name evidence="10" type="primary">dctA</name>
    <name evidence="10" type="ORF">FRZ40_14010</name>
</gene>
<dbReference type="AlphaFoldDB" id="A0A5C6VTV5"/>
<dbReference type="PANTHER" id="PTHR42865">
    <property type="entry name" value="PROTON/GLUTAMATE-ASPARTATE SYMPORTER"/>
    <property type="match status" value="1"/>
</dbReference>
<name>A0A5C6VTV5_9BURK</name>
<feature type="transmembrane region" description="Helical" evidence="9">
    <location>
        <begin position="150"/>
        <end position="167"/>
    </location>
</feature>
<evidence type="ECO:0000313" key="10">
    <source>
        <dbReference type="EMBL" id="TXC88607.1"/>
    </source>
</evidence>
<evidence type="ECO:0000256" key="7">
    <source>
        <dbReference type="ARBA" id="ARBA00023136"/>
    </source>
</evidence>
<comment type="subcellular location">
    <subcellularLocation>
        <location evidence="1">Cell membrane</location>
        <topology evidence="1">Multi-pass membrane protein</topology>
    </subcellularLocation>
</comment>
<dbReference type="InterPro" id="IPR036458">
    <property type="entry name" value="Na:dicarbo_symporter_sf"/>
</dbReference>
<feature type="transmembrane region" description="Helical" evidence="9">
    <location>
        <begin position="188"/>
        <end position="213"/>
    </location>
</feature>
<comment type="function">
    <text evidence="8">Responsible for the transport of dicarboxylates such as succinate, fumarate, and malate from the periplasm across the membrane.</text>
</comment>
<dbReference type="FunFam" id="1.10.3860.10:FF:000001">
    <property type="entry name" value="C4-dicarboxylate transport protein"/>
    <property type="match status" value="1"/>
</dbReference>
<keyword evidence="7 9" id="KW-0472">Membrane</keyword>
<evidence type="ECO:0000256" key="8">
    <source>
        <dbReference type="ARBA" id="ARBA00053346"/>
    </source>
</evidence>
<keyword evidence="5" id="KW-0769">Symport</keyword>